<accession>A0ABQ3H0J5</accession>
<feature type="transmembrane region" description="Helical" evidence="6">
    <location>
        <begin position="155"/>
        <end position="175"/>
    </location>
</feature>
<dbReference type="SUPFAM" id="SSF103481">
    <property type="entry name" value="Multidrug resistance efflux transporter EmrE"/>
    <property type="match status" value="2"/>
</dbReference>
<feature type="transmembrane region" description="Helical" evidence="6">
    <location>
        <begin position="97"/>
        <end position="118"/>
    </location>
</feature>
<dbReference type="Proteomes" id="UP000604737">
    <property type="component" value="Unassembled WGS sequence"/>
</dbReference>
<dbReference type="Gene3D" id="1.10.3730.20">
    <property type="match status" value="1"/>
</dbReference>
<dbReference type="RefSeq" id="WP_189459034.1">
    <property type="nucleotide sequence ID" value="NZ_BMYO01000002.1"/>
</dbReference>
<feature type="transmembrane region" description="Helical" evidence="6">
    <location>
        <begin position="252"/>
        <end position="271"/>
    </location>
</feature>
<feature type="transmembrane region" description="Helical" evidence="6">
    <location>
        <begin position="37"/>
        <end position="58"/>
    </location>
</feature>
<feature type="transmembrane region" description="Helical" evidence="6">
    <location>
        <begin position="130"/>
        <end position="149"/>
    </location>
</feature>
<feature type="domain" description="EamA" evidence="7">
    <location>
        <begin position="156"/>
        <end position="294"/>
    </location>
</feature>
<feature type="domain" description="EamA" evidence="7">
    <location>
        <begin position="14"/>
        <end position="142"/>
    </location>
</feature>
<evidence type="ECO:0000313" key="9">
    <source>
        <dbReference type="Proteomes" id="UP000604737"/>
    </source>
</evidence>
<keyword evidence="9" id="KW-1185">Reference proteome</keyword>
<dbReference type="InterPro" id="IPR050638">
    <property type="entry name" value="AA-Vitamin_Transporters"/>
</dbReference>
<proteinExistence type="inferred from homology"/>
<dbReference type="EMBL" id="BMYO01000002">
    <property type="protein sequence ID" value="GHD59018.1"/>
    <property type="molecule type" value="Genomic_DNA"/>
</dbReference>
<dbReference type="PANTHER" id="PTHR32322">
    <property type="entry name" value="INNER MEMBRANE TRANSPORTER"/>
    <property type="match status" value="1"/>
</dbReference>
<evidence type="ECO:0000256" key="6">
    <source>
        <dbReference type="SAM" id="Phobius"/>
    </source>
</evidence>
<comment type="subcellular location">
    <subcellularLocation>
        <location evidence="1">Membrane</location>
        <topology evidence="1">Multi-pass membrane protein</topology>
    </subcellularLocation>
</comment>
<gene>
    <name evidence="8" type="ORF">GCM10007350_09760</name>
</gene>
<dbReference type="InterPro" id="IPR000620">
    <property type="entry name" value="EamA_dom"/>
</dbReference>
<reference evidence="9" key="1">
    <citation type="journal article" date="2019" name="Int. J. Syst. Evol. Microbiol.">
        <title>The Global Catalogue of Microorganisms (GCM) 10K type strain sequencing project: providing services to taxonomists for standard genome sequencing and annotation.</title>
        <authorList>
            <consortium name="The Broad Institute Genomics Platform"/>
            <consortium name="The Broad Institute Genome Sequencing Center for Infectious Disease"/>
            <person name="Wu L."/>
            <person name="Ma J."/>
        </authorList>
    </citation>
    <scope>NUCLEOTIDE SEQUENCE [LARGE SCALE GENOMIC DNA]</scope>
    <source>
        <strain evidence="9">KCTC 23701</strain>
    </source>
</reference>
<sequence>MRLSDDQCVYLKLSAVSAIWGGTFVAGRVLAGELSPLLSASLRFLLAGTVLLVSLLFRRVQLPRPGFIQWCQLALLGLVGVFAYNVCFFYGLRYIDASRAALIVALNPAAIALLAAVFQGERPSASRVAGILLCVSGAAVVILGVDGVPSSTGSWLGDGLILGCVLAWAIFSVASRGLARDIGPLPTVSYAVILGAVMLSVAGWLSGEAGTAALSAISTAQWACLAYLGVVGSALAYVWYYEGIARIGAARSGAFIALNPVTAVLLGMLLLGERPTWSLVIGGALAVSGIVLSNTPRPDAEQRR</sequence>
<evidence type="ECO:0000259" key="7">
    <source>
        <dbReference type="Pfam" id="PF00892"/>
    </source>
</evidence>
<evidence type="ECO:0000256" key="2">
    <source>
        <dbReference type="ARBA" id="ARBA00007362"/>
    </source>
</evidence>
<name>A0ABQ3H0J5_9NEIS</name>
<comment type="similarity">
    <text evidence="2">Belongs to the EamA transporter family.</text>
</comment>
<feature type="transmembrane region" description="Helical" evidence="6">
    <location>
        <begin position="70"/>
        <end position="91"/>
    </location>
</feature>
<evidence type="ECO:0000256" key="4">
    <source>
        <dbReference type="ARBA" id="ARBA00022989"/>
    </source>
</evidence>
<organism evidence="8 9">
    <name type="scientific">Jeongeupia chitinilytica</name>
    <dbReference type="NCBI Taxonomy" id="1041641"/>
    <lineage>
        <taxon>Bacteria</taxon>
        <taxon>Pseudomonadati</taxon>
        <taxon>Pseudomonadota</taxon>
        <taxon>Betaproteobacteria</taxon>
        <taxon>Neisseriales</taxon>
        <taxon>Chitinibacteraceae</taxon>
        <taxon>Jeongeupia</taxon>
    </lineage>
</organism>
<evidence type="ECO:0000256" key="1">
    <source>
        <dbReference type="ARBA" id="ARBA00004141"/>
    </source>
</evidence>
<feature type="transmembrane region" description="Helical" evidence="6">
    <location>
        <begin position="219"/>
        <end position="240"/>
    </location>
</feature>
<feature type="transmembrane region" description="Helical" evidence="6">
    <location>
        <begin position="9"/>
        <end position="31"/>
    </location>
</feature>
<keyword evidence="3 6" id="KW-0812">Transmembrane</keyword>
<dbReference type="Pfam" id="PF00892">
    <property type="entry name" value="EamA"/>
    <property type="match status" value="2"/>
</dbReference>
<evidence type="ECO:0000313" key="8">
    <source>
        <dbReference type="EMBL" id="GHD59018.1"/>
    </source>
</evidence>
<feature type="transmembrane region" description="Helical" evidence="6">
    <location>
        <begin position="187"/>
        <end position="207"/>
    </location>
</feature>
<comment type="caution">
    <text evidence="8">The sequence shown here is derived from an EMBL/GenBank/DDBJ whole genome shotgun (WGS) entry which is preliminary data.</text>
</comment>
<evidence type="ECO:0000256" key="3">
    <source>
        <dbReference type="ARBA" id="ARBA00022692"/>
    </source>
</evidence>
<dbReference type="InterPro" id="IPR037185">
    <property type="entry name" value="EmrE-like"/>
</dbReference>
<keyword evidence="5 6" id="KW-0472">Membrane</keyword>
<keyword evidence="4 6" id="KW-1133">Transmembrane helix</keyword>
<dbReference type="PANTHER" id="PTHR32322:SF2">
    <property type="entry name" value="EAMA DOMAIN-CONTAINING PROTEIN"/>
    <property type="match status" value="1"/>
</dbReference>
<protein>
    <submittedName>
        <fullName evidence="8">Membrane protein</fullName>
    </submittedName>
</protein>
<evidence type="ECO:0000256" key="5">
    <source>
        <dbReference type="ARBA" id="ARBA00023136"/>
    </source>
</evidence>
<feature type="transmembrane region" description="Helical" evidence="6">
    <location>
        <begin position="277"/>
        <end position="295"/>
    </location>
</feature>